<evidence type="ECO:0000259" key="5">
    <source>
        <dbReference type="PROSITE" id="PS50932"/>
    </source>
</evidence>
<reference evidence="6 7" key="1">
    <citation type="journal article" date="2023" name="Environ Microbiome">
        <title>A coral-associated actinobacterium mitigates coral bleaching under heat stress.</title>
        <authorList>
            <person name="Li J."/>
            <person name="Zou Y."/>
            <person name="Li Q."/>
            <person name="Zhang J."/>
            <person name="Bourne D.G."/>
            <person name="Lyu Y."/>
            <person name="Liu C."/>
            <person name="Zhang S."/>
        </authorList>
    </citation>
    <scope>NUCLEOTIDE SEQUENCE [LARGE SCALE GENOMIC DNA]</scope>
    <source>
        <strain evidence="6 7">SCSIO 13291</strain>
    </source>
</reference>
<dbReference type="CDD" id="cd01392">
    <property type="entry name" value="HTH_LacI"/>
    <property type="match status" value="1"/>
</dbReference>
<name>A0ABZ3C5C8_9ACTN</name>
<feature type="domain" description="HTH araC/xylS-type" evidence="4">
    <location>
        <begin position="1"/>
        <end position="53"/>
    </location>
</feature>
<dbReference type="SMART" id="SM00354">
    <property type="entry name" value="HTH_LACI"/>
    <property type="match status" value="1"/>
</dbReference>
<dbReference type="InterPro" id="IPR028082">
    <property type="entry name" value="Peripla_BP_I"/>
</dbReference>
<gene>
    <name evidence="6" type="ORF">PCC79_11190</name>
</gene>
<evidence type="ECO:0000313" key="6">
    <source>
        <dbReference type="EMBL" id="WZW97467.1"/>
    </source>
</evidence>
<keyword evidence="7" id="KW-1185">Reference proteome</keyword>
<dbReference type="Gene3D" id="3.40.50.2300">
    <property type="match status" value="2"/>
</dbReference>
<evidence type="ECO:0000256" key="2">
    <source>
        <dbReference type="ARBA" id="ARBA00023125"/>
    </source>
</evidence>
<dbReference type="PROSITE" id="PS01124">
    <property type="entry name" value="HTH_ARAC_FAMILY_2"/>
    <property type="match status" value="1"/>
</dbReference>
<keyword evidence="1" id="KW-0805">Transcription regulation</keyword>
<dbReference type="RefSeq" id="WP_342371847.1">
    <property type="nucleotide sequence ID" value="NZ_CP115965.1"/>
</dbReference>
<dbReference type="InterPro" id="IPR010982">
    <property type="entry name" value="Lambda_DNA-bd_dom_sf"/>
</dbReference>
<proteinExistence type="predicted"/>
<dbReference type="SUPFAM" id="SSF47413">
    <property type="entry name" value="lambda repressor-like DNA-binding domains"/>
    <property type="match status" value="1"/>
</dbReference>
<protein>
    <submittedName>
        <fullName evidence="6">LacI family DNA-binding transcriptional regulator</fullName>
    </submittedName>
</protein>
<dbReference type="InterPro" id="IPR018060">
    <property type="entry name" value="HTH_AraC"/>
</dbReference>
<sequence length="353" mass="37706">MTTQRQRLTPTAEPNGRRVTILDVATRAGVSPSAVSKVVRNAYGVSPAMRSRVRAAIDDLGYRPHAGARAMRGRSYSIGVVVTDVGSPFQIDVAHRIAVGLESTPYQESITSGGTSATQYRSRIDALVDRQVDGLVLVAPWIDPAEVAEIAATVPVVTVALHGTTTDFDMVVDDEELGARLVVNHLVELGHRRITLTSMPSLDWEEGFRLSHTARRDGFERAVRAHGLEPDVMDSWYSEDAGYAATLAALDRPQPPTAIFAGADIAALGALRAADERGVHVPDDLTIVGYDNIFAASIPRVSLTTVDASGAVTGDAALRLLLERIEGREQSVQYVVAPQLVVRGTSGPAPASR</sequence>
<dbReference type="Gene3D" id="1.10.260.40">
    <property type="entry name" value="lambda repressor-like DNA-binding domains"/>
    <property type="match status" value="1"/>
</dbReference>
<dbReference type="Proteomes" id="UP001434337">
    <property type="component" value="Chromosome"/>
</dbReference>
<evidence type="ECO:0000313" key="7">
    <source>
        <dbReference type="Proteomes" id="UP001434337"/>
    </source>
</evidence>
<evidence type="ECO:0000259" key="4">
    <source>
        <dbReference type="PROSITE" id="PS01124"/>
    </source>
</evidence>
<evidence type="ECO:0000256" key="1">
    <source>
        <dbReference type="ARBA" id="ARBA00023015"/>
    </source>
</evidence>
<dbReference type="InterPro" id="IPR046335">
    <property type="entry name" value="LacI/GalR-like_sensor"/>
</dbReference>
<accession>A0ABZ3C5C8</accession>
<dbReference type="InterPro" id="IPR000843">
    <property type="entry name" value="HTH_LacI"/>
</dbReference>
<evidence type="ECO:0000256" key="3">
    <source>
        <dbReference type="ARBA" id="ARBA00023163"/>
    </source>
</evidence>
<dbReference type="GO" id="GO:0003677">
    <property type="term" value="F:DNA binding"/>
    <property type="evidence" value="ECO:0007669"/>
    <property type="project" value="UniProtKB-KW"/>
</dbReference>
<keyword evidence="2 6" id="KW-0238">DNA-binding</keyword>
<dbReference type="Pfam" id="PF00356">
    <property type="entry name" value="LacI"/>
    <property type="match status" value="1"/>
</dbReference>
<feature type="domain" description="HTH lacI-type" evidence="5">
    <location>
        <begin position="19"/>
        <end position="73"/>
    </location>
</feature>
<dbReference type="PROSITE" id="PS00356">
    <property type="entry name" value="HTH_LACI_1"/>
    <property type="match status" value="1"/>
</dbReference>
<organism evidence="6 7">
    <name type="scientific">Propioniciclava soli</name>
    <dbReference type="NCBI Taxonomy" id="2775081"/>
    <lineage>
        <taxon>Bacteria</taxon>
        <taxon>Bacillati</taxon>
        <taxon>Actinomycetota</taxon>
        <taxon>Actinomycetes</taxon>
        <taxon>Propionibacteriales</taxon>
        <taxon>Propionibacteriaceae</taxon>
        <taxon>Propioniciclava</taxon>
    </lineage>
</organism>
<dbReference type="PANTHER" id="PTHR30146:SF153">
    <property type="entry name" value="LACTOSE OPERON REPRESSOR"/>
    <property type="match status" value="1"/>
</dbReference>
<keyword evidence="3" id="KW-0804">Transcription</keyword>
<dbReference type="EMBL" id="CP115965">
    <property type="protein sequence ID" value="WZW97467.1"/>
    <property type="molecule type" value="Genomic_DNA"/>
</dbReference>
<dbReference type="PROSITE" id="PS50932">
    <property type="entry name" value="HTH_LACI_2"/>
    <property type="match status" value="1"/>
</dbReference>
<dbReference type="PANTHER" id="PTHR30146">
    <property type="entry name" value="LACI-RELATED TRANSCRIPTIONAL REPRESSOR"/>
    <property type="match status" value="1"/>
</dbReference>
<dbReference type="SUPFAM" id="SSF53822">
    <property type="entry name" value="Periplasmic binding protein-like I"/>
    <property type="match status" value="1"/>
</dbReference>
<dbReference type="Pfam" id="PF13377">
    <property type="entry name" value="Peripla_BP_3"/>
    <property type="match status" value="1"/>
</dbReference>
<dbReference type="CDD" id="cd06267">
    <property type="entry name" value="PBP1_LacI_sugar_binding-like"/>
    <property type="match status" value="1"/>
</dbReference>